<dbReference type="EMBL" id="VSSQ01050834">
    <property type="protein sequence ID" value="MPN04915.1"/>
    <property type="molecule type" value="Genomic_DNA"/>
</dbReference>
<evidence type="ECO:0000256" key="1">
    <source>
        <dbReference type="SAM" id="MobiDB-lite"/>
    </source>
</evidence>
<feature type="compositionally biased region" description="Low complexity" evidence="1">
    <location>
        <begin position="76"/>
        <end position="89"/>
    </location>
</feature>
<evidence type="ECO:0000313" key="2">
    <source>
        <dbReference type="EMBL" id="MPN04915.1"/>
    </source>
</evidence>
<feature type="region of interest" description="Disordered" evidence="1">
    <location>
        <begin position="65"/>
        <end position="89"/>
    </location>
</feature>
<reference evidence="2" key="1">
    <citation type="submission" date="2019-08" db="EMBL/GenBank/DDBJ databases">
        <authorList>
            <person name="Kucharzyk K."/>
            <person name="Murdoch R.W."/>
            <person name="Higgins S."/>
            <person name="Loffler F."/>
        </authorList>
    </citation>
    <scope>NUCLEOTIDE SEQUENCE</scope>
</reference>
<comment type="caution">
    <text evidence="2">The sequence shown here is derived from an EMBL/GenBank/DDBJ whole genome shotgun (WGS) entry which is preliminary data.</text>
</comment>
<protein>
    <submittedName>
        <fullName evidence="2">Uncharacterized protein</fullName>
    </submittedName>
</protein>
<accession>A0A645ESB8</accession>
<dbReference type="AlphaFoldDB" id="A0A645ESB8"/>
<name>A0A645ESB8_9ZZZZ</name>
<proteinExistence type="predicted"/>
<organism evidence="2">
    <name type="scientific">bioreactor metagenome</name>
    <dbReference type="NCBI Taxonomy" id="1076179"/>
    <lineage>
        <taxon>unclassified sequences</taxon>
        <taxon>metagenomes</taxon>
        <taxon>ecological metagenomes</taxon>
    </lineage>
</organism>
<gene>
    <name evidence="2" type="ORF">SDC9_152163</name>
</gene>
<sequence>MIPARLIPSPISANPPPEVVTSGRAPAYDAPTAIFTAAGSSSACSTATWKRSAFAERNVSTPVAGDIGYPAANEHPPATAPSATASDPSSRILFRSESIASWYSGSAFSRSSSPKRCPSEQASAFAFATACLPEKKRSISSRTRGNGTPVRPIITPAMTIAAYTFPPSSFVMSSSGI</sequence>